<gene>
    <name evidence="3" type="ORF">D5R55_25475</name>
</gene>
<feature type="signal peptide" evidence="2">
    <location>
        <begin position="1"/>
        <end position="27"/>
    </location>
</feature>
<feature type="chain" id="PRO_5018966479" evidence="2">
    <location>
        <begin position="28"/>
        <end position="475"/>
    </location>
</feature>
<dbReference type="AlphaFoldDB" id="A0A3S9NEV8"/>
<dbReference type="PANTHER" id="PTHR30332">
    <property type="entry name" value="PROBABLE GENERAL SECRETION PATHWAY PROTEIN D"/>
    <property type="match status" value="1"/>
</dbReference>
<dbReference type="PANTHER" id="PTHR30332:SF5">
    <property type="entry name" value="SPI-1 TYPE 3 SECRETION SYSTEM SECRETIN"/>
    <property type="match status" value="1"/>
</dbReference>
<dbReference type="Proteomes" id="UP000277191">
    <property type="component" value="Chromosome 3"/>
</dbReference>
<protein>
    <submittedName>
        <fullName evidence="3">Type II/III secretion system family protein</fullName>
    </submittedName>
</protein>
<dbReference type="GO" id="GO:0015627">
    <property type="term" value="C:type II protein secretion system complex"/>
    <property type="evidence" value="ECO:0007669"/>
    <property type="project" value="TreeGrafter"/>
</dbReference>
<keyword evidence="2" id="KW-0732">Signal</keyword>
<feature type="compositionally biased region" description="Basic and acidic residues" evidence="1">
    <location>
        <begin position="438"/>
        <end position="456"/>
    </location>
</feature>
<proteinExistence type="predicted"/>
<reference evidence="3 4" key="1">
    <citation type="submission" date="2018-12" db="EMBL/GenBank/DDBJ databases">
        <title>Cadmium resistance mechanism in endophytic bacteria Burkholderia cenocepacia YG-3.</title>
        <authorList>
            <person name="Zhang X."/>
            <person name="Wang X."/>
            <person name="Zhu Y."/>
        </authorList>
    </citation>
    <scope>NUCLEOTIDE SEQUENCE [LARGE SCALE GENOMIC DNA]</scope>
    <source>
        <strain evidence="3 4">YG-3</strain>
    </source>
</reference>
<organism evidence="3 4">
    <name type="scientific">Burkholderia cenocepacia</name>
    <dbReference type="NCBI Taxonomy" id="95486"/>
    <lineage>
        <taxon>Bacteria</taxon>
        <taxon>Pseudomonadati</taxon>
        <taxon>Pseudomonadota</taxon>
        <taxon>Betaproteobacteria</taxon>
        <taxon>Burkholderiales</taxon>
        <taxon>Burkholderiaceae</taxon>
        <taxon>Burkholderia</taxon>
        <taxon>Burkholderia cepacia complex</taxon>
    </lineage>
</organism>
<dbReference type="Gene3D" id="3.55.50.30">
    <property type="match status" value="1"/>
</dbReference>
<feature type="region of interest" description="Disordered" evidence="1">
    <location>
        <begin position="438"/>
        <end position="460"/>
    </location>
</feature>
<evidence type="ECO:0000313" key="4">
    <source>
        <dbReference type="Proteomes" id="UP000277191"/>
    </source>
</evidence>
<evidence type="ECO:0000313" key="3">
    <source>
        <dbReference type="EMBL" id="AZQ54286.1"/>
    </source>
</evidence>
<dbReference type="EMBL" id="CP034547">
    <property type="protein sequence ID" value="AZQ54286.1"/>
    <property type="molecule type" value="Genomic_DNA"/>
</dbReference>
<dbReference type="InterPro" id="IPR038591">
    <property type="entry name" value="NolW-like_sf"/>
</dbReference>
<accession>A0A3S9NEV8</accession>
<dbReference type="InterPro" id="IPR050810">
    <property type="entry name" value="Bact_Secretion_Sys_Channel"/>
</dbReference>
<name>A0A3S9NEV8_9BURK</name>
<sequence>MSAARMRARARGAVAAFVCAATVHAQAANMEWAGGPGARFVYVTNGAGLAEVLNAFAAGQHVALRIDGQVDGVVSGRFAMPPQRFLDVMGRSYGFVWYYDGAVLHVSPANEQAHVAIRPHFLLANALRASLEQAGLADTHFPLMVDAAAQTVNVRGPATYVERIRAAAERFERDARKRVRLSVRVFRLSAANAADETRVVDGRTLVVPGVATLLRRRFERPAVASGTAVADAPRIVEFDAALPAIEADATTNSILIRDRAERIDADGALVASLDVRAQLVSVQTWVVDVDGDALDTLRSALPPAMADGAGAQQATADARERRDAGIAPDGGRALLAQLKALARSGRADIEVSQTALTPDRSPAVIDRHEARLARRDEDDLPDDGARDLWLSIAPTVEGAVSMPRIGLRVELGRRRDASRYRAVDESLAPGECLVIEGPARHGSDVERRADDPDSGRAGEAGTRRRLVLLIPRVAA</sequence>
<feature type="compositionally biased region" description="Low complexity" evidence="1">
    <location>
        <begin position="306"/>
        <end position="316"/>
    </location>
</feature>
<dbReference type="GO" id="GO:0009306">
    <property type="term" value="P:protein secretion"/>
    <property type="evidence" value="ECO:0007669"/>
    <property type="project" value="TreeGrafter"/>
</dbReference>
<evidence type="ECO:0000256" key="1">
    <source>
        <dbReference type="SAM" id="MobiDB-lite"/>
    </source>
</evidence>
<feature type="region of interest" description="Disordered" evidence="1">
    <location>
        <begin position="306"/>
        <end position="326"/>
    </location>
</feature>
<evidence type="ECO:0000256" key="2">
    <source>
        <dbReference type="SAM" id="SignalP"/>
    </source>
</evidence>
<dbReference type="Gene3D" id="3.30.1370.120">
    <property type="match status" value="2"/>
</dbReference>